<feature type="binding site" evidence="2">
    <location>
        <position position="108"/>
    </location>
    <ligand>
        <name>prephenate</name>
        <dbReference type="ChEBI" id="CHEBI:29934"/>
    </ligand>
</feature>
<dbReference type="HOGENOM" id="CLU_133236_1_0_9"/>
<keyword evidence="3 4" id="KW-0413">Isomerase</keyword>
<comment type="catalytic activity">
    <reaction evidence="3">
        <text>chorismate = prephenate</text>
        <dbReference type="Rhea" id="RHEA:13897"/>
        <dbReference type="ChEBI" id="CHEBI:29748"/>
        <dbReference type="ChEBI" id="CHEBI:29934"/>
        <dbReference type="EC" id="5.4.99.5"/>
    </reaction>
</comment>
<evidence type="ECO:0000256" key="1">
    <source>
        <dbReference type="NCBIfam" id="TIGR01796"/>
    </source>
</evidence>
<dbReference type="GO" id="GO:0009073">
    <property type="term" value="P:aromatic amino acid family biosynthetic process"/>
    <property type="evidence" value="ECO:0007669"/>
    <property type="project" value="UniProtKB-UniRule"/>
</dbReference>
<dbReference type="CDD" id="cd02185">
    <property type="entry name" value="AroH"/>
    <property type="match status" value="1"/>
</dbReference>
<dbReference type="STRING" id="349161.Dred_1146"/>
<protein>
    <recommendedName>
        <fullName evidence="1 3">chorismate mutase</fullName>
        <ecNumber evidence="1 3">5.4.99.5</ecNumber>
    </recommendedName>
</protein>
<keyword evidence="2 3" id="KW-0028">Amino-acid biosynthesis</keyword>
<dbReference type="EMBL" id="CP000612">
    <property type="protein sequence ID" value="ABO49680.1"/>
    <property type="molecule type" value="Genomic_DNA"/>
</dbReference>
<dbReference type="EC" id="5.4.99.5" evidence="1 3"/>
<dbReference type="eggNOG" id="COG4401">
    <property type="taxonomic scope" value="Bacteria"/>
</dbReference>
<dbReference type="InterPro" id="IPR008243">
    <property type="entry name" value="Chorismate_mutase_AroH"/>
</dbReference>
<dbReference type="PANTHER" id="PTHR21164">
    <property type="entry name" value="CHORISMATE MUTASE"/>
    <property type="match status" value="1"/>
</dbReference>
<organism evidence="4 5">
    <name type="scientific">Desulforamulus reducens (strain ATCC BAA-1160 / DSM 100696 / MI-1)</name>
    <name type="common">Desulfotomaculum reducens</name>
    <dbReference type="NCBI Taxonomy" id="349161"/>
    <lineage>
        <taxon>Bacteria</taxon>
        <taxon>Bacillati</taxon>
        <taxon>Bacillota</taxon>
        <taxon>Clostridia</taxon>
        <taxon>Eubacteriales</taxon>
        <taxon>Peptococcaceae</taxon>
        <taxon>Desulforamulus</taxon>
    </lineage>
</organism>
<dbReference type="KEGG" id="drm:Dred_1146"/>
<dbReference type="Proteomes" id="UP000001556">
    <property type="component" value="Chromosome"/>
</dbReference>
<dbReference type="InterPro" id="IPR035959">
    <property type="entry name" value="RutC-like_sf"/>
</dbReference>
<dbReference type="RefSeq" id="WP_011877506.1">
    <property type="nucleotide sequence ID" value="NC_009253.1"/>
</dbReference>
<evidence type="ECO:0000313" key="4">
    <source>
        <dbReference type="EMBL" id="ABO49680.1"/>
    </source>
</evidence>
<name>A4J3M7_DESRM</name>
<dbReference type="OrthoDB" id="9802232at2"/>
<dbReference type="GO" id="GO:0004106">
    <property type="term" value="F:chorismate mutase activity"/>
    <property type="evidence" value="ECO:0007669"/>
    <property type="project" value="UniProtKB-UniRule"/>
</dbReference>
<proteinExistence type="predicted"/>
<dbReference type="AlphaFoldDB" id="A4J3M7"/>
<evidence type="ECO:0000256" key="2">
    <source>
        <dbReference type="PIRSR" id="PIRSR005965-1"/>
    </source>
</evidence>
<dbReference type="PROSITE" id="PS51167">
    <property type="entry name" value="CHORISMATE_MUT_1"/>
    <property type="match status" value="1"/>
</dbReference>
<dbReference type="GO" id="GO:0046417">
    <property type="term" value="P:chorismate metabolic process"/>
    <property type="evidence" value="ECO:0007669"/>
    <property type="project" value="TreeGrafter"/>
</dbReference>
<dbReference type="Pfam" id="PF07736">
    <property type="entry name" value="CM_1"/>
    <property type="match status" value="1"/>
</dbReference>
<dbReference type="SUPFAM" id="SSF55298">
    <property type="entry name" value="YjgF-like"/>
    <property type="match status" value="1"/>
</dbReference>
<accession>A4J3M7</accession>
<evidence type="ECO:0000256" key="3">
    <source>
        <dbReference type="PROSITE-ProRule" id="PRU00514"/>
    </source>
</evidence>
<evidence type="ECO:0000313" key="5">
    <source>
        <dbReference type="Proteomes" id="UP000001556"/>
    </source>
</evidence>
<keyword evidence="5" id="KW-1185">Reference proteome</keyword>
<dbReference type="NCBIfam" id="TIGR01796">
    <property type="entry name" value="CM_mono_aroH"/>
    <property type="match status" value="1"/>
</dbReference>
<gene>
    <name evidence="4" type="ordered locus">Dred_1146</name>
</gene>
<reference evidence="4 5" key="1">
    <citation type="submission" date="2007-03" db="EMBL/GenBank/DDBJ databases">
        <title>Complete sequence of Desulfotomaculum reducens MI-1.</title>
        <authorList>
            <consortium name="US DOE Joint Genome Institute"/>
            <person name="Copeland A."/>
            <person name="Lucas S."/>
            <person name="Lapidus A."/>
            <person name="Barry K."/>
            <person name="Detter J.C."/>
            <person name="Glavina del Rio T."/>
            <person name="Hammon N."/>
            <person name="Israni S."/>
            <person name="Dalin E."/>
            <person name="Tice H."/>
            <person name="Pitluck S."/>
            <person name="Sims D."/>
            <person name="Brettin T."/>
            <person name="Bruce D."/>
            <person name="Han C."/>
            <person name="Tapia R."/>
            <person name="Schmutz J."/>
            <person name="Larimer F."/>
            <person name="Land M."/>
            <person name="Hauser L."/>
            <person name="Kyrpides N."/>
            <person name="Kim E."/>
            <person name="Tebo B.M."/>
            <person name="Richardson P."/>
        </authorList>
    </citation>
    <scope>NUCLEOTIDE SEQUENCE [LARGE SCALE GENOMIC DNA]</scope>
    <source>
        <strain evidence="4 5">MI-1</strain>
    </source>
</reference>
<feature type="binding site" evidence="2">
    <location>
        <position position="8"/>
    </location>
    <ligand>
        <name>prephenate</name>
        <dbReference type="ChEBI" id="CHEBI:29934"/>
    </ligand>
</feature>
<dbReference type="GO" id="GO:0008652">
    <property type="term" value="P:amino acid biosynthetic process"/>
    <property type="evidence" value="ECO:0007669"/>
    <property type="project" value="UniProtKB-UniRule"/>
</dbReference>
<feature type="binding site" evidence="2">
    <location>
        <position position="90"/>
    </location>
    <ligand>
        <name>prephenate</name>
        <dbReference type="ChEBI" id="CHEBI:29934"/>
    </ligand>
</feature>
<keyword evidence="2 3" id="KW-0057">Aromatic amino acid biosynthesis</keyword>
<dbReference type="Gene3D" id="3.30.1330.40">
    <property type="entry name" value="RutC-like"/>
    <property type="match status" value="1"/>
</dbReference>
<dbReference type="PANTHER" id="PTHR21164:SF0">
    <property type="entry name" value="CHORISMATE MUTASE AROH"/>
    <property type="match status" value="1"/>
</dbReference>
<dbReference type="PIRSF" id="PIRSF005965">
    <property type="entry name" value="Chor_mut_AroH"/>
    <property type="match status" value="1"/>
</dbReference>
<sequence>MVFVRGIRGAVTVERNDTQEILDATREMLALIIQRNQINIKDICSIFFTVTPDLNAGFPAKAARDMGWEYVPLMCALEVGVEKALPRCIRVLVHVNTEKAQKDMKHVYLRNAACLRPDLSD</sequence>
<dbReference type="UniPathway" id="UPA00120">
    <property type="reaction ID" value="UER00203"/>
</dbReference>